<dbReference type="RefSeq" id="WP_074604043.1">
    <property type="nucleotide sequence ID" value="NZ_FNGY01000001.1"/>
</dbReference>
<dbReference type="Proteomes" id="UP000183200">
    <property type="component" value="Unassembled WGS sequence"/>
</dbReference>
<evidence type="ECO:0000313" key="3">
    <source>
        <dbReference type="Proteomes" id="UP000183200"/>
    </source>
</evidence>
<dbReference type="Pfam" id="PF02321">
    <property type="entry name" value="OEP"/>
    <property type="match status" value="1"/>
</dbReference>
<dbReference type="AlphaFoldDB" id="A0A1G9J6V4"/>
<dbReference type="Gene3D" id="1.20.1600.10">
    <property type="entry name" value="Outer membrane efflux proteins (OEP)"/>
    <property type="match status" value="1"/>
</dbReference>
<dbReference type="SUPFAM" id="SSF56954">
    <property type="entry name" value="Outer membrane efflux proteins (OEP)"/>
    <property type="match status" value="1"/>
</dbReference>
<name>A0A1G9J6V4_9SPHI</name>
<gene>
    <name evidence="2" type="ORF">SAMN05421820_101170</name>
</gene>
<evidence type="ECO:0000256" key="1">
    <source>
        <dbReference type="ARBA" id="ARBA00007613"/>
    </source>
</evidence>
<keyword evidence="3" id="KW-1185">Reference proteome</keyword>
<evidence type="ECO:0000313" key="2">
    <source>
        <dbReference type="EMBL" id="SDL33268.1"/>
    </source>
</evidence>
<dbReference type="InterPro" id="IPR010131">
    <property type="entry name" value="MdtP/NodT-like"/>
</dbReference>
<dbReference type="PANTHER" id="PTHR30203:SF24">
    <property type="entry name" value="BLR4935 PROTEIN"/>
    <property type="match status" value="1"/>
</dbReference>
<dbReference type="STRING" id="430522.BFS30_27105"/>
<organism evidence="2 3">
    <name type="scientific">Pedobacter steynii</name>
    <dbReference type="NCBI Taxonomy" id="430522"/>
    <lineage>
        <taxon>Bacteria</taxon>
        <taxon>Pseudomonadati</taxon>
        <taxon>Bacteroidota</taxon>
        <taxon>Sphingobacteriia</taxon>
        <taxon>Sphingobacteriales</taxon>
        <taxon>Sphingobacteriaceae</taxon>
        <taxon>Pedobacter</taxon>
    </lineage>
</organism>
<dbReference type="GO" id="GO:0015562">
    <property type="term" value="F:efflux transmembrane transporter activity"/>
    <property type="evidence" value="ECO:0007669"/>
    <property type="project" value="InterPro"/>
</dbReference>
<protein>
    <submittedName>
        <fullName evidence="2">Outer membrane protein, cobalt-zinc-cadmium efflux system</fullName>
    </submittedName>
</protein>
<sequence length="431" mass="48070">MNLINEYKNGFLMLLLMVLGRSVHAQVDTSFYQLKLSFPAYLKMVGQNNLGYAAEKFKVSIAEADALSAKVFPDPELSFGAGDHGQRRMKMGYEISSGLSYTLEMGGKRRARINLANKEAELAQLLLDDYFRNLRADATVAYLNAVKEKALLRLKMNSYDMMKKLSNSDSVRLKLGAIPGVDARQSRLEAGSQLNEVFQQEAEWKAALANLNMWSGSKQQDTFYEPEVDMKKLDRIFNLQELILNAQNRRTDLLAALKSNEVSTWVLKLAKASRTLDLGLSLGVTSNSVVANAVAPTPSSTNVTIGLSIPLKFSNQNPGALRAARYGVLQSEVLYRQTELQIQTEVTQAYYNYLASRKQVAQFSGGMLSDAQKVLDGKVYSYKRGETSLLEVLNAQRTFNVVQQSYVETWNGCGNTLLELERAAGIWDIEF</sequence>
<comment type="similarity">
    <text evidence="1">Belongs to the outer membrane factor (OMF) (TC 1.B.17) family.</text>
</comment>
<proteinExistence type="inferred from homology"/>
<dbReference type="EMBL" id="FNGY01000001">
    <property type="protein sequence ID" value="SDL33268.1"/>
    <property type="molecule type" value="Genomic_DNA"/>
</dbReference>
<accession>A0A1G9J6V4</accession>
<dbReference type="PANTHER" id="PTHR30203">
    <property type="entry name" value="OUTER MEMBRANE CATION EFFLUX PROTEIN"/>
    <property type="match status" value="1"/>
</dbReference>
<reference evidence="3" key="1">
    <citation type="submission" date="2016-10" db="EMBL/GenBank/DDBJ databases">
        <authorList>
            <person name="Varghese N."/>
            <person name="Submissions S."/>
        </authorList>
    </citation>
    <scope>NUCLEOTIDE SEQUENCE [LARGE SCALE GENOMIC DNA]</scope>
    <source>
        <strain evidence="3">DSM 19110</strain>
    </source>
</reference>
<dbReference type="InterPro" id="IPR003423">
    <property type="entry name" value="OMP_efflux"/>
</dbReference>
<dbReference type="OrthoDB" id="9791261at2"/>